<comment type="caution">
    <text evidence="4">The sequence shown here is derived from an EMBL/GenBank/DDBJ whole genome shotgun (WGS) entry which is preliminary data.</text>
</comment>
<dbReference type="GO" id="GO:0016780">
    <property type="term" value="F:phosphotransferase activity, for other substituted phosphate groups"/>
    <property type="evidence" value="ECO:0007669"/>
    <property type="project" value="TreeGrafter"/>
</dbReference>
<dbReference type="EMBL" id="DTGG01000121">
    <property type="protein sequence ID" value="HFZ09229.1"/>
    <property type="molecule type" value="Genomic_DNA"/>
</dbReference>
<gene>
    <name evidence="4" type="ORF">ENV41_03765</name>
</gene>
<keyword evidence="4" id="KW-0808">Transferase</keyword>
<comment type="similarity">
    <text evidence="1">Belongs to the bacterial sugar transferase family.</text>
</comment>
<dbReference type="AlphaFoldDB" id="A0A7V3JAE1"/>
<evidence type="ECO:0000259" key="3">
    <source>
        <dbReference type="Pfam" id="PF02397"/>
    </source>
</evidence>
<sequence>MSMIFKQQRIGKNGKLFTIYKIRTMDNKGQVINKFLRKTKLDELPQLWNVLKGDMAIVGPRPEEPKDVAVWPEEIKKIILSVKPGLTSPASLFFFDEEDILKLSKDPKLDYWTKIKPIKFILDVFYIQHKCFLLNLAIIWLTFLKLLKRLVK</sequence>
<dbReference type="PANTHER" id="PTHR30576:SF20">
    <property type="entry name" value="QUINOVOSAMINEPHOSPHOTRANSFERAE-RELATED"/>
    <property type="match status" value="1"/>
</dbReference>
<dbReference type="PANTHER" id="PTHR30576">
    <property type="entry name" value="COLANIC BIOSYNTHESIS UDP-GLUCOSE LIPID CARRIER TRANSFERASE"/>
    <property type="match status" value="1"/>
</dbReference>
<feature type="domain" description="Bacterial sugar transferase" evidence="3">
    <location>
        <begin position="3"/>
        <end position="147"/>
    </location>
</feature>
<dbReference type="InterPro" id="IPR003362">
    <property type="entry name" value="Bact_transf"/>
</dbReference>
<keyword evidence="2" id="KW-0812">Transmembrane</keyword>
<feature type="transmembrane region" description="Helical" evidence="2">
    <location>
        <begin position="124"/>
        <end position="143"/>
    </location>
</feature>
<organism evidence="4">
    <name type="scientific">candidate division CPR3 bacterium</name>
    <dbReference type="NCBI Taxonomy" id="2268181"/>
    <lineage>
        <taxon>Bacteria</taxon>
        <taxon>Bacteria division CPR3</taxon>
    </lineage>
</organism>
<keyword evidence="2" id="KW-1133">Transmembrane helix</keyword>
<protein>
    <submittedName>
        <fullName evidence="4">Sugar transferase</fullName>
    </submittedName>
</protein>
<proteinExistence type="inferred from homology"/>
<evidence type="ECO:0000313" key="4">
    <source>
        <dbReference type="EMBL" id="HFZ09229.1"/>
    </source>
</evidence>
<accession>A0A7V3JAE1</accession>
<reference evidence="4" key="1">
    <citation type="journal article" date="2020" name="mSystems">
        <title>Genome- and Community-Level Interaction Insights into Carbon Utilization and Element Cycling Functions of Hydrothermarchaeota in Hydrothermal Sediment.</title>
        <authorList>
            <person name="Zhou Z."/>
            <person name="Liu Y."/>
            <person name="Xu W."/>
            <person name="Pan J."/>
            <person name="Luo Z.H."/>
            <person name="Li M."/>
        </authorList>
    </citation>
    <scope>NUCLEOTIDE SEQUENCE [LARGE SCALE GENOMIC DNA]</scope>
    <source>
        <strain evidence="4">SpSt-757</strain>
    </source>
</reference>
<dbReference type="Pfam" id="PF02397">
    <property type="entry name" value="Bac_transf"/>
    <property type="match status" value="1"/>
</dbReference>
<evidence type="ECO:0000256" key="2">
    <source>
        <dbReference type="SAM" id="Phobius"/>
    </source>
</evidence>
<keyword evidence="2" id="KW-0472">Membrane</keyword>
<evidence type="ECO:0000256" key="1">
    <source>
        <dbReference type="ARBA" id="ARBA00006464"/>
    </source>
</evidence>
<name>A0A7V3JAE1_UNCC3</name>